<dbReference type="GO" id="GO:0005886">
    <property type="term" value="C:plasma membrane"/>
    <property type="evidence" value="ECO:0007669"/>
    <property type="project" value="UniProtKB-SubCell"/>
</dbReference>
<evidence type="ECO:0000313" key="16">
    <source>
        <dbReference type="Proteomes" id="UP001175271"/>
    </source>
</evidence>
<feature type="transmembrane region" description="Helical" evidence="13">
    <location>
        <begin position="555"/>
        <end position="576"/>
    </location>
</feature>
<dbReference type="PANTHER" id="PTHR24248:SF174">
    <property type="entry name" value="TYRAMINE_OCTOPAMINE RECEPTOR"/>
    <property type="match status" value="1"/>
</dbReference>
<feature type="compositionally biased region" description="Basic and acidic residues" evidence="12">
    <location>
        <begin position="828"/>
        <end position="861"/>
    </location>
</feature>
<proteinExistence type="inferred from homology"/>
<evidence type="ECO:0000256" key="3">
    <source>
        <dbReference type="ARBA" id="ARBA00022692"/>
    </source>
</evidence>
<gene>
    <name evidence="15" type="ORF">QR680_009504</name>
</gene>
<keyword evidence="9" id="KW-0325">Glycoprotein</keyword>
<evidence type="ECO:0000256" key="6">
    <source>
        <dbReference type="ARBA" id="ARBA00023125"/>
    </source>
</evidence>
<reference evidence="15" key="1">
    <citation type="submission" date="2023-06" db="EMBL/GenBank/DDBJ databases">
        <title>Genomic analysis of the entomopathogenic nematode Steinernema hermaphroditum.</title>
        <authorList>
            <person name="Schwarz E.M."/>
            <person name="Heppert J.K."/>
            <person name="Baniya A."/>
            <person name="Schwartz H.T."/>
            <person name="Tan C.-H."/>
            <person name="Antoshechkin I."/>
            <person name="Sternberg P.W."/>
            <person name="Goodrich-Blair H."/>
            <person name="Dillman A.R."/>
        </authorList>
    </citation>
    <scope>NUCLEOTIDE SEQUENCE</scope>
    <source>
        <strain evidence="15">PS9179</strain>
        <tissue evidence="15">Whole animal</tissue>
    </source>
</reference>
<name>A0AA39M8Z2_9BILA</name>
<comment type="similarity">
    <text evidence="11">Belongs to the G-protein coupled receptor 1 family.</text>
</comment>
<dbReference type="InterPro" id="IPR000276">
    <property type="entry name" value="GPCR_Rhodpsn"/>
</dbReference>
<keyword evidence="5 11" id="KW-0297">G-protein coupled receptor</keyword>
<comment type="subcellular location">
    <subcellularLocation>
        <location evidence="1">Cell membrane</location>
        <topology evidence="1">Multi-pass membrane protein</topology>
    </subcellularLocation>
</comment>
<dbReference type="PANTHER" id="PTHR24248">
    <property type="entry name" value="ADRENERGIC RECEPTOR-RELATED G-PROTEIN COUPLED RECEPTOR"/>
    <property type="match status" value="1"/>
</dbReference>
<comment type="caution">
    <text evidence="15">The sequence shown here is derived from an EMBL/GenBank/DDBJ whole genome shotgun (WGS) entry which is preliminary data.</text>
</comment>
<evidence type="ECO:0000256" key="9">
    <source>
        <dbReference type="ARBA" id="ARBA00023180"/>
    </source>
</evidence>
<keyword evidence="7 13" id="KW-0472">Membrane</keyword>
<feature type="transmembrane region" description="Helical" evidence="13">
    <location>
        <begin position="479"/>
        <end position="506"/>
    </location>
</feature>
<feature type="compositionally biased region" description="Polar residues" evidence="12">
    <location>
        <begin position="793"/>
        <end position="805"/>
    </location>
</feature>
<dbReference type="Pfam" id="PF03221">
    <property type="entry name" value="HTH_Tnp_Tc5"/>
    <property type="match status" value="1"/>
</dbReference>
<dbReference type="Pfam" id="PF03184">
    <property type="entry name" value="DDE_1"/>
    <property type="match status" value="1"/>
</dbReference>
<keyword evidence="8 11" id="KW-0675">Receptor</keyword>
<evidence type="ECO:0000256" key="11">
    <source>
        <dbReference type="RuleBase" id="RU000688"/>
    </source>
</evidence>
<dbReference type="AlphaFoldDB" id="A0AA39M8Z2"/>
<feature type="transmembrane region" description="Helical" evidence="13">
    <location>
        <begin position="597"/>
        <end position="619"/>
    </location>
</feature>
<evidence type="ECO:0000313" key="15">
    <source>
        <dbReference type="EMBL" id="KAK0426016.1"/>
    </source>
</evidence>
<keyword evidence="3 11" id="KW-0812">Transmembrane</keyword>
<dbReference type="GO" id="GO:0004930">
    <property type="term" value="F:G protein-coupled receptor activity"/>
    <property type="evidence" value="ECO:0007669"/>
    <property type="project" value="UniProtKB-KW"/>
</dbReference>
<feature type="domain" description="G-protein coupled receptors family 1 profile" evidence="14">
    <location>
        <begin position="496"/>
        <end position="954"/>
    </location>
</feature>
<feature type="region of interest" description="Disordered" evidence="12">
    <location>
        <begin position="718"/>
        <end position="866"/>
    </location>
</feature>
<evidence type="ECO:0000256" key="2">
    <source>
        <dbReference type="ARBA" id="ARBA00022475"/>
    </source>
</evidence>
<keyword evidence="2" id="KW-1003">Cell membrane</keyword>
<keyword evidence="10 11" id="KW-0807">Transducer</keyword>
<evidence type="ECO:0000256" key="13">
    <source>
        <dbReference type="SAM" id="Phobius"/>
    </source>
</evidence>
<dbReference type="InterPro" id="IPR017452">
    <property type="entry name" value="GPCR_Rhodpsn_7TM"/>
</dbReference>
<accession>A0AA39M8Z2</accession>
<evidence type="ECO:0000259" key="14">
    <source>
        <dbReference type="PROSITE" id="PS50262"/>
    </source>
</evidence>
<organism evidence="15 16">
    <name type="scientific">Steinernema hermaphroditum</name>
    <dbReference type="NCBI Taxonomy" id="289476"/>
    <lineage>
        <taxon>Eukaryota</taxon>
        <taxon>Metazoa</taxon>
        <taxon>Ecdysozoa</taxon>
        <taxon>Nematoda</taxon>
        <taxon>Chromadorea</taxon>
        <taxon>Rhabditida</taxon>
        <taxon>Tylenchina</taxon>
        <taxon>Panagrolaimomorpha</taxon>
        <taxon>Strongyloidoidea</taxon>
        <taxon>Steinernematidae</taxon>
        <taxon>Steinernema</taxon>
    </lineage>
</organism>
<dbReference type="SMART" id="SM01381">
    <property type="entry name" value="7TM_GPCR_Srsx"/>
    <property type="match status" value="1"/>
</dbReference>
<dbReference type="GO" id="GO:0003677">
    <property type="term" value="F:DNA binding"/>
    <property type="evidence" value="ECO:0007669"/>
    <property type="project" value="UniProtKB-KW"/>
</dbReference>
<evidence type="ECO:0000256" key="12">
    <source>
        <dbReference type="SAM" id="MobiDB-lite"/>
    </source>
</evidence>
<dbReference type="EMBL" id="JAUCMV010000001">
    <property type="protein sequence ID" value="KAK0426016.1"/>
    <property type="molecule type" value="Genomic_DNA"/>
</dbReference>
<feature type="transmembrane region" description="Helical" evidence="13">
    <location>
        <begin position="513"/>
        <end position="535"/>
    </location>
</feature>
<protein>
    <recommendedName>
        <fullName evidence="14">G-protein coupled receptors family 1 profile domain-containing protein</fullName>
    </recommendedName>
</protein>
<feature type="transmembrane region" description="Helical" evidence="13">
    <location>
        <begin position="934"/>
        <end position="957"/>
    </location>
</feature>
<evidence type="ECO:0000256" key="5">
    <source>
        <dbReference type="ARBA" id="ARBA00023040"/>
    </source>
</evidence>
<feature type="transmembrane region" description="Helical" evidence="13">
    <location>
        <begin position="906"/>
        <end position="928"/>
    </location>
</feature>
<dbReference type="Proteomes" id="UP001175271">
    <property type="component" value="Unassembled WGS sequence"/>
</dbReference>
<evidence type="ECO:0000256" key="10">
    <source>
        <dbReference type="ARBA" id="ARBA00023224"/>
    </source>
</evidence>
<keyword evidence="16" id="KW-1185">Reference proteome</keyword>
<evidence type="ECO:0000256" key="7">
    <source>
        <dbReference type="ARBA" id="ARBA00023136"/>
    </source>
</evidence>
<keyword evidence="6" id="KW-0238">DNA-binding</keyword>
<feature type="region of interest" description="Disordered" evidence="12">
    <location>
        <begin position="1019"/>
        <end position="1042"/>
    </location>
</feature>
<sequence length="1042" mass="117384">MEPSKDRGFNPSNVVKLLSMRFPLEQSDQQFNDAEESMCTSIIEYILGVREADESLIFRHQDSDSSNDDESSGEDFAEIEETKRKLTAFKYSRTQMERIVRDYDENGLSFAKIQHQYKMVKSRADFARMRKYVNHFGRLEEAEIKDDLLITFQDWVRKGYHINDRDLHLEALDIARRKNHANFKASTTFIAGFKKRNNIVSRKVTHSSTTKQFVDVEHQKIICQEFRDDMKSLISSHPSKNKIFNSDQTGLKLELRAGRTLAIKGSKHIRVVAQRENALTHSLTLQPVISADGFLHTPVVVCFLERHPPAKFREELAEFQFLHYIHSTSGMMTSDLACNWIADVFLPNGGEDSVLLVDSWTGYSRAMNEFGAQNRQIEFHIIPPHTTGDVQPLDVFFNRQLKAFHRHLTELLCRLRPDFVVSEERRSSASLPYPLDACSRDVNTMSPSEGVVGANATPRFECSFTEWSRAPNQPGFLRIFSIISVLTVLVVIVVLGNSLVIAAVLLRRRLRSATGLLILSLAVADLLVGTVILPFSIANEVLNGFWIFGDTWCTMWLTMDIWMCTASIYNLVAISVDRYIAIIKPMHYPMLITKFRARCIVVGVWIGSFLICSPSFIVASSHKKDEEHCKCTPANAGTVYIVFSASSSFYVPMIVVIFVYVRIYIAARAATKSIYSGMMQVTATANVNPKNLLMQNPTALTKGEQLPMLRVHRGSGVAVKNGSTASQSESERPRNAHTSCWSSHSNVALGAQNPPPRPSSTLSRSRSPRRHSDEDRSRLLDREDDQAYRRGSHSASPSRRSTGSVHSLLPSDFDAPPWATSASQFPPIDERHLDDSEASRHLSVEERLPRDAAENDGDVKKVKNGVATPGATTRSVFSRLLRRRAPKRVGCAYEKRLSLEIKAAKTVAIVTGCFIFCWLGFSILYGFNIETNQVLWSIVFWLGYLNSALNPVIYTVFNREFRQRLLTCNHLLFARPQSLTQQNFYNSYNSQMRPSTAKFGYSSASAPPYFNATVGASPRVGASPTPQRVPLLDAAPPPYRRS</sequence>
<dbReference type="PRINTS" id="PR00237">
    <property type="entry name" value="GPCRRHODOPSN"/>
</dbReference>
<evidence type="ECO:0000256" key="4">
    <source>
        <dbReference type="ARBA" id="ARBA00022989"/>
    </source>
</evidence>
<dbReference type="PROSITE" id="PS00237">
    <property type="entry name" value="G_PROTEIN_RECEP_F1_1"/>
    <property type="match status" value="1"/>
</dbReference>
<dbReference type="InterPro" id="IPR004875">
    <property type="entry name" value="DDE_SF_endonuclease_dom"/>
</dbReference>
<keyword evidence="4 13" id="KW-1133">Transmembrane helix</keyword>
<dbReference type="PROSITE" id="PS50262">
    <property type="entry name" value="G_PROTEIN_RECEP_F1_2"/>
    <property type="match status" value="1"/>
</dbReference>
<dbReference type="SUPFAM" id="SSF81321">
    <property type="entry name" value="Family A G protein-coupled receptor-like"/>
    <property type="match status" value="1"/>
</dbReference>
<feature type="transmembrane region" description="Helical" evidence="13">
    <location>
        <begin position="639"/>
        <end position="665"/>
    </location>
</feature>
<dbReference type="Pfam" id="PF00001">
    <property type="entry name" value="7tm_1"/>
    <property type="match status" value="1"/>
</dbReference>
<dbReference type="InterPro" id="IPR006600">
    <property type="entry name" value="HTH_CenpB_DNA-bd_dom"/>
</dbReference>
<feature type="compositionally biased region" description="Basic and acidic residues" evidence="12">
    <location>
        <begin position="770"/>
        <end position="788"/>
    </location>
</feature>
<feature type="compositionally biased region" description="Polar residues" evidence="12">
    <location>
        <begin position="736"/>
        <end position="746"/>
    </location>
</feature>
<evidence type="ECO:0000256" key="1">
    <source>
        <dbReference type="ARBA" id="ARBA00004651"/>
    </source>
</evidence>
<dbReference type="Gene3D" id="1.20.1070.10">
    <property type="entry name" value="Rhodopsin 7-helix transmembrane proteins"/>
    <property type="match status" value="2"/>
</dbReference>
<evidence type="ECO:0000256" key="8">
    <source>
        <dbReference type="ARBA" id="ARBA00023170"/>
    </source>
</evidence>